<feature type="transmembrane region" description="Helical" evidence="1">
    <location>
        <begin position="117"/>
        <end position="136"/>
    </location>
</feature>
<dbReference type="RefSeq" id="WP_289723745.1">
    <property type="nucleotide sequence ID" value="NZ_JAUDUY010000001.1"/>
</dbReference>
<evidence type="ECO:0000313" key="2">
    <source>
        <dbReference type="EMBL" id="MDM9630387.1"/>
    </source>
</evidence>
<gene>
    <name evidence="2" type="ORF">QU605_02835</name>
</gene>
<keyword evidence="1" id="KW-0472">Membrane</keyword>
<name>A0ABT7WBV4_9FLAO</name>
<evidence type="ECO:0000256" key="1">
    <source>
        <dbReference type="SAM" id="Phobius"/>
    </source>
</evidence>
<dbReference type="Proteomes" id="UP001174839">
    <property type="component" value="Unassembled WGS sequence"/>
</dbReference>
<keyword evidence="1" id="KW-1133">Transmembrane helix</keyword>
<proteinExistence type="predicted"/>
<dbReference type="EMBL" id="JAUDUY010000001">
    <property type="protein sequence ID" value="MDM9630387.1"/>
    <property type="molecule type" value="Genomic_DNA"/>
</dbReference>
<accession>A0ABT7WBV4</accession>
<keyword evidence="1" id="KW-0812">Transmembrane</keyword>
<sequence>MIRSRILSSAEERIYPLLIFLALVLMILLRVIPNNYSVELYYFFMGIALTTASCLLLALLGKVVSLHMAGIGTLLMFMVILSFHFERNIVVAISLCTLATGLLASARLFLNRHGRAGVLTGWLIGMVAQLILIQFWL</sequence>
<organism evidence="2 3">
    <name type="scientific">Robiginitalea aurantiaca</name>
    <dbReference type="NCBI Taxonomy" id="3056915"/>
    <lineage>
        <taxon>Bacteria</taxon>
        <taxon>Pseudomonadati</taxon>
        <taxon>Bacteroidota</taxon>
        <taxon>Flavobacteriia</taxon>
        <taxon>Flavobacteriales</taxon>
        <taxon>Flavobacteriaceae</taxon>
        <taxon>Robiginitalea</taxon>
    </lineage>
</organism>
<feature type="transmembrane region" description="Helical" evidence="1">
    <location>
        <begin position="89"/>
        <end position="110"/>
    </location>
</feature>
<feature type="transmembrane region" description="Helical" evidence="1">
    <location>
        <begin position="14"/>
        <end position="33"/>
    </location>
</feature>
<comment type="caution">
    <text evidence="2">The sequence shown here is derived from an EMBL/GenBank/DDBJ whole genome shotgun (WGS) entry which is preliminary data.</text>
</comment>
<feature type="transmembrane region" description="Helical" evidence="1">
    <location>
        <begin position="66"/>
        <end position="83"/>
    </location>
</feature>
<protein>
    <submittedName>
        <fullName evidence="2">Uncharacterized protein</fullName>
    </submittedName>
</protein>
<evidence type="ECO:0000313" key="3">
    <source>
        <dbReference type="Proteomes" id="UP001174839"/>
    </source>
</evidence>
<keyword evidence="3" id="KW-1185">Reference proteome</keyword>
<feature type="transmembrane region" description="Helical" evidence="1">
    <location>
        <begin position="39"/>
        <end position="59"/>
    </location>
</feature>
<reference evidence="2" key="1">
    <citation type="submission" date="2023-06" db="EMBL/GenBank/DDBJ databases">
        <title>Robiginitalea aurantiacus sp. nov. and Algoriphagus sediminis sp. nov., isolated from coastal sediment.</title>
        <authorList>
            <person name="Zhou Z.Y."/>
            <person name="An J."/>
            <person name="Jia Y.W."/>
            <person name="Du Z.J."/>
        </authorList>
    </citation>
    <scope>NUCLEOTIDE SEQUENCE</scope>
    <source>
        <strain evidence="2">M39</strain>
    </source>
</reference>